<evidence type="ECO:0000259" key="6">
    <source>
        <dbReference type="Pfam" id="PF04130"/>
    </source>
</evidence>
<dbReference type="Pfam" id="PF04130">
    <property type="entry name" value="GCP_C_terminal"/>
    <property type="match status" value="1"/>
</dbReference>
<reference evidence="9" key="1">
    <citation type="submission" date="2025-08" db="UniProtKB">
        <authorList>
            <consortium name="RefSeq"/>
        </authorList>
    </citation>
    <scope>IDENTIFICATION</scope>
    <source>
        <tissue evidence="9">Whole body</tissue>
    </source>
</reference>
<dbReference type="Proteomes" id="UP000694846">
    <property type="component" value="Unplaced"/>
</dbReference>
<dbReference type="GeneID" id="112684589"/>
<gene>
    <name evidence="9" type="primary">LOC112684589</name>
</gene>
<evidence type="ECO:0000256" key="2">
    <source>
        <dbReference type="ARBA" id="ARBA00022490"/>
    </source>
</evidence>
<feature type="domain" description="Gamma tubulin complex component C-terminal" evidence="6">
    <location>
        <begin position="473"/>
        <end position="787"/>
    </location>
</feature>
<organism evidence="8 9">
    <name type="scientific">Sipha flava</name>
    <name type="common">yellow sugarcane aphid</name>
    <dbReference type="NCBI Taxonomy" id="143950"/>
    <lineage>
        <taxon>Eukaryota</taxon>
        <taxon>Metazoa</taxon>
        <taxon>Ecdysozoa</taxon>
        <taxon>Arthropoda</taxon>
        <taxon>Hexapoda</taxon>
        <taxon>Insecta</taxon>
        <taxon>Pterygota</taxon>
        <taxon>Neoptera</taxon>
        <taxon>Paraneoptera</taxon>
        <taxon>Hemiptera</taxon>
        <taxon>Sternorrhyncha</taxon>
        <taxon>Aphidomorpha</taxon>
        <taxon>Aphidoidea</taxon>
        <taxon>Aphididae</taxon>
        <taxon>Sipha</taxon>
    </lineage>
</organism>
<dbReference type="GO" id="GO:0043015">
    <property type="term" value="F:gamma-tubulin binding"/>
    <property type="evidence" value="ECO:0007669"/>
    <property type="project" value="InterPro"/>
</dbReference>
<dbReference type="InterPro" id="IPR007259">
    <property type="entry name" value="GCP"/>
</dbReference>
<keyword evidence="8" id="KW-1185">Reference proteome</keyword>
<dbReference type="PANTHER" id="PTHR19302:SF13">
    <property type="entry name" value="GAMMA-TUBULIN COMPLEX COMPONENT 2"/>
    <property type="match status" value="1"/>
</dbReference>
<keyword evidence="2 5" id="KW-0963">Cytoplasm</keyword>
<comment type="similarity">
    <text evidence="1 5">Belongs to the TUBGCP family.</text>
</comment>
<dbReference type="GO" id="GO:0005874">
    <property type="term" value="C:microtubule"/>
    <property type="evidence" value="ECO:0007669"/>
    <property type="project" value="UniProtKB-KW"/>
</dbReference>
<evidence type="ECO:0000259" key="7">
    <source>
        <dbReference type="Pfam" id="PF17681"/>
    </source>
</evidence>
<dbReference type="GO" id="GO:0000278">
    <property type="term" value="P:mitotic cell cycle"/>
    <property type="evidence" value="ECO:0007669"/>
    <property type="project" value="TreeGrafter"/>
</dbReference>
<dbReference type="GO" id="GO:0000922">
    <property type="term" value="C:spindle pole"/>
    <property type="evidence" value="ECO:0007669"/>
    <property type="project" value="InterPro"/>
</dbReference>
<dbReference type="InterPro" id="IPR042241">
    <property type="entry name" value="GCP_C_sf"/>
</dbReference>
<keyword evidence="4 5" id="KW-0206">Cytoskeleton</keyword>
<keyword evidence="3 5" id="KW-0493">Microtubule</keyword>
<dbReference type="GO" id="GO:0007020">
    <property type="term" value="P:microtubule nucleation"/>
    <property type="evidence" value="ECO:0007669"/>
    <property type="project" value="InterPro"/>
</dbReference>
<evidence type="ECO:0000313" key="9">
    <source>
        <dbReference type="RefSeq" id="XP_025411971.1"/>
    </source>
</evidence>
<evidence type="ECO:0000256" key="3">
    <source>
        <dbReference type="ARBA" id="ARBA00022701"/>
    </source>
</evidence>
<feature type="domain" description="Gamma tubulin complex component protein N-terminal" evidence="7">
    <location>
        <begin position="179"/>
        <end position="469"/>
    </location>
</feature>
<dbReference type="AlphaFoldDB" id="A0A8B8FNB0"/>
<evidence type="ECO:0000313" key="8">
    <source>
        <dbReference type="Proteomes" id="UP000694846"/>
    </source>
</evidence>
<dbReference type="Gene3D" id="1.20.120.1900">
    <property type="entry name" value="Gamma-tubulin complex, C-terminal domain"/>
    <property type="match status" value="1"/>
</dbReference>
<dbReference type="OrthoDB" id="2192946at2759"/>
<proteinExistence type="inferred from homology"/>
<name>A0A8B8FNB0_9HEMI</name>
<dbReference type="Pfam" id="PF17681">
    <property type="entry name" value="GCP_N_terminal"/>
    <property type="match status" value="1"/>
</dbReference>
<dbReference type="PANTHER" id="PTHR19302">
    <property type="entry name" value="GAMMA TUBULIN COMPLEX PROTEIN"/>
    <property type="match status" value="1"/>
</dbReference>
<dbReference type="RefSeq" id="XP_025411971.1">
    <property type="nucleotide sequence ID" value="XM_025556186.1"/>
</dbReference>
<dbReference type="GO" id="GO:0051225">
    <property type="term" value="P:spindle assembly"/>
    <property type="evidence" value="ECO:0007669"/>
    <property type="project" value="TreeGrafter"/>
</dbReference>
<evidence type="ECO:0000256" key="4">
    <source>
        <dbReference type="ARBA" id="ARBA00023212"/>
    </source>
</evidence>
<dbReference type="GO" id="GO:0051011">
    <property type="term" value="F:microtubule minus-end binding"/>
    <property type="evidence" value="ECO:0007669"/>
    <property type="project" value="TreeGrafter"/>
</dbReference>
<accession>A0A8B8FNB0</accession>
<dbReference type="InterPro" id="IPR041470">
    <property type="entry name" value="GCP_N"/>
</dbReference>
<dbReference type="GO" id="GO:0031122">
    <property type="term" value="P:cytoplasmic microtubule organization"/>
    <property type="evidence" value="ECO:0007669"/>
    <property type="project" value="TreeGrafter"/>
</dbReference>
<dbReference type="InterPro" id="IPR040457">
    <property type="entry name" value="GCP_C"/>
</dbReference>
<protein>
    <recommendedName>
        <fullName evidence="5">Gamma-tubulin complex component</fullName>
    </recommendedName>
</protein>
<dbReference type="GO" id="GO:0051321">
    <property type="term" value="P:meiotic cell cycle"/>
    <property type="evidence" value="ECO:0007669"/>
    <property type="project" value="TreeGrafter"/>
</dbReference>
<dbReference type="GO" id="GO:0000930">
    <property type="term" value="C:gamma-tubulin complex"/>
    <property type="evidence" value="ECO:0007669"/>
    <property type="project" value="TreeGrafter"/>
</dbReference>
<evidence type="ECO:0000256" key="5">
    <source>
        <dbReference type="RuleBase" id="RU363050"/>
    </source>
</evidence>
<comment type="subcellular location">
    <subcellularLocation>
        <location evidence="5">Cytoplasm</location>
        <location evidence="5">Cytoskeleton</location>
        <location evidence="5">Microtubule organizing center</location>
    </subcellularLocation>
</comment>
<evidence type="ECO:0000256" key="1">
    <source>
        <dbReference type="ARBA" id="ARBA00010337"/>
    </source>
</evidence>
<sequence>MDRARIPIEELITCFKSTTTVEDIFDKLEGWNRNDVQLEHSKDYTLQKLLLHSENPIELKEKVQSIDHKILSKFMELIQEVREDKKLTTFLEKRTKEYEREISCSEFTQHYKNEVEKKNEFQKQRQMKKETKDKKLVLKKSVCNQLPLWKNIRKYQALDYFNIPVSSFNTISPEECVLVDDILSCLQGFHGKFITPNKLNTPITFNIHTSIDPQYKCLVSKILRLASAYTIICRYCEENRQSHNGYVNQALACYLSKFIRDYLNFIISLENQHKSENLSIQSLSFATQAHVYKMEYVARIVSTIMLENKKGGQSLSILHEEVIQCYIDNSLKKLLGGMVEVSTIPFFQSLEKWIFKGQVFDPCDEFMIKCGHLVLSDDTEKYWNRCYTVRNEFVPSYLEKFKEIILRTGKYLNALYHCNIPNKSNLVYKSTSDEKLIYSLWCSDATNYLKTINSAYMFASNSLLNVLLNDYDLMNRLKSIKRYFLLEQGDFVVHLLDVCDEELKKPTDDIVYNRLESLLDICLRVNVGCVDQYKDDIKMELKKDPLSFQIFKILAIQTEKEKDYTIFQPASTLLGIQSFCLGLTTQWPVSLIFNETVISNYQMLFRLLLLFKSVERQLLKIWLCDKQLKKIPNSSAITYKKAFNLRQNMLLFVQNLEYYMFEEVIETQWQTFTSAIQYNVKNVDELLDEQQKFLNLCLKNCMVTNPDLMKRSRYLLELCTEFSDFILDLSKSHLNLKIDFKKQIQILENKFTAAMIDLLKCIRKMSRLDSGNIIYNFLYRMDFNGMYTEQINKDDTVLYT</sequence>